<name>A0A2Z2MDB2_THEPR</name>
<keyword evidence="3" id="KW-1185">Reference proteome</keyword>
<proteinExistence type="predicted"/>
<sequence length="416" mass="47327">MERISDVHVREIREFLLKSLKDVERLRKAVGKYFSWKPLPTQREASVYAVDGSRMMKRLSGAIVYAVSASAIGEKLYYWNDIGMVFPYKSVDDRVALHMDILEKRMGAMALELGADLVLMDGTISSAIITPPTYVTSTTRDLYSRHGDKLLNAALEFLDFLDEQWVEWREKLKEEGVLNGFSLPSRSWNGEEVFSILMKRGAKSIKGSFWWVNDKEDLIVLFEYLEYLHALDRLLGGRVAAIAKTFYKSDVVKTVKSREGDNLKGTPMIIDTPVVASLSEESGYLPFSYLKEPKGGFPRLVAELMARGRFQNLKDTLIMEGGKIVGARIRPAYVRFAEGGLIYLLEVPEKQDFERTLSEILSVAEDEYVIPLEYAHHSVVIKKKEFDAYVNAVLSALVGEDERFLSFLRYGREPLE</sequence>
<protein>
    <submittedName>
        <fullName evidence="2">5'-3' exonuclease</fullName>
    </submittedName>
</protein>
<dbReference type="SMART" id="SM00933">
    <property type="entry name" value="NurA"/>
    <property type="match status" value="1"/>
</dbReference>
<dbReference type="AlphaFoldDB" id="A0A2Z2MDB2"/>
<gene>
    <name evidence="2" type="ORF">A3L09_05195</name>
</gene>
<evidence type="ECO:0000259" key="1">
    <source>
        <dbReference type="SMART" id="SM00933"/>
    </source>
</evidence>
<keyword evidence="2" id="KW-0540">Nuclease</keyword>
<feature type="domain" description="NurA" evidence="1">
    <location>
        <begin position="45"/>
        <end position="381"/>
    </location>
</feature>
<evidence type="ECO:0000313" key="3">
    <source>
        <dbReference type="Proteomes" id="UP000250179"/>
    </source>
</evidence>
<dbReference type="KEGG" id="tprf:A3L09_05195"/>
<dbReference type="RefSeq" id="WP_088857951.1">
    <property type="nucleotide sequence ID" value="NZ_CP014862.1"/>
</dbReference>
<dbReference type="Proteomes" id="UP000250179">
    <property type="component" value="Chromosome"/>
</dbReference>
<dbReference type="OrthoDB" id="33831at2157"/>
<dbReference type="InterPro" id="IPR018977">
    <property type="entry name" value="NurA_domain"/>
</dbReference>
<dbReference type="EMBL" id="CP014862">
    <property type="protein sequence ID" value="ASJ02692.1"/>
    <property type="molecule type" value="Genomic_DNA"/>
</dbReference>
<dbReference type="Pfam" id="PF09376">
    <property type="entry name" value="NurA"/>
    <property type="match status" value="1"/>
</dbReference>
<keyword evidence="2" id="KW-0269">Exonuclease</keyword>
<evidence type="ECO:0000313" key="2">
    <source>
        <dbReference type="EMBL" id="ASJ02692.1"/>
    </source>
</evidence>
<dbReference type="GO" id="GO:0004527">
    <property type="term" value="F:exonuclease activity"/>
    <property type="evidence" value="ECO:0007669"/>
    <property type="project" value="UniProtKB-KW"/>
</dbReference>
<organism evidence="2 3">
    <name type="scientific">Thermococcus profundus</name>
    <dbReference type="NCBI Taxonomy" id="49899"/>
    <lineage>
        <taxon>Archaea</taxon>
        <taxon>Methanobacteriati</taxon>
        <taxon>Methanobacteriota</taxon>
        <taxon>Thermococci</taxon>
        <taxon>Thermococcales</taxon>
        <taxon>Thermococcaceae</taxon>
        <taxon>Thermococcus</taxon>
    </lineage>
</organism>
<accession>A0A2Z2MDB2</accession>
<reference evidence="2 3" key="1">
    <citation type="submission" date="2016-03" db="EMBL/GenBank/DDBJ databases">
        <title>Complete genome sequence of Thermococcus profundus strain DT5432.</title>
        <authorList>
            <person name="Oger P.M."/>
        </authorList>
    </citation>
    <scope>NUCLEOTIDE SEQUENCE [LARGE SCALE GENOMIC DNA]</scope>
    <source>
        <strain evidence="2 3">DT 5432</strain>
    </source>
</reference>
<keyword evidence="2" id="KW-0378">Hydrolase</keyword>
<dbReference type="GeneID" id="33319788"/>